<name>A0A239STJ1_9STRE</name>
<dbReference type="PANTHER" id="PTHR22916">
    <property type="entry name" value="GLYCOSYLTRANSFERASE"/>
    <property type="match status" value="1"/>
</dbReference>
<protein>
    <submittedName>
        <fullName evidence="2">Glycosyltransferase</fullName>
    </submittedName>
</protein>
<keyword evidence="2" id="KW-0808">Transferase</keyword>
<dbReference type="AlphaFoldDB" id="A0A239STJ1"/>
<dbReference type="InterPro" id="IPR001173">
    <property type="entry name" value="Glyco_trans_2-like"/>
</dbReference>
<evidence type="ECO:0000313" key="3">
    <source>
        <dbReference type="Proteomes" id="UP000215185"/>
    </source>
</evidence>
<keyword evidence="3" id="KW-1185">Reference proteome</keyword>
<evidence type="ECO:0000259" key="1">
    <source>
        <dbReference type="Pfam" id="PF00535"/>
    </source>
</evidence>
<dbReference type="Proteomes" id="UP000215185">
    <property type="component" value="Chromosome 1"/>
</dbReference>
<dbReference type="Pfam" id="PF00535">
    <property type="entry name" value="Glycos_transf_2"/>
    <property type="match status" value="1"/>
</dbReference>
<dbReference type="OrthoDB" id="199095at2"/>
<proteinExistence type="predicted"/>
<dbReference type="KEGG" id="smen:SAMEA4412692_1167"/>
<dbReference type="STRING" id="1123308.GCA_000380085_01808"/>
<reference evidence="2 3" key="1">
    <citation type="submission" date="2017-06" db="EMBL/GenBank/DDBJ databases">
        <authorList>
            <consortium name="Pathogen Informatics"/>
        </authorList>
    </citation>
    <scope>NUCLEOTIDE SEQUENCE [LARGE SCALE GENOMIC DNA]</scope>
    <source>
        <strain evidence="2 3">NCTC13788</strain>
    </source>
</reference>
<dbReference type="SUPFAM" id="SSF53448">
    <property type="entry name" value="Nucleotide-diphospho-sugar transferases"/>
    <property type="match status" value="1"/>
</dbReference>
<accession>A0A239STJ1</accession>
<dbReference type="GO" id="GO:0016758">
    <property type="term" value="F:hexosyltransferase activity"/>
    <property type="evidence" value="ECO:0007669"/>
    <property type="project" value="UniProtKB-ARBA"/>
</dbReference>
<feature type="domain" description="Glycosyltransferase 2-like" evidence="1">
    <location>
        <begin position="7"/>
        <end position="121"/>
    </location>
</feature>
<dbReference type="PANTHER" id="PTHR22916:SF3">
    <property type="entry name" value="UDP-GLCNAC:BETAGAL BETA-1,3-N-ACETYLGLUCOSAMINYLTRANSFERASE-LIKE PROTEIN 1"/>
    <property type="match status" value="1"/>
</dbReference>
<dbReference type="EMBL" id="LT906439">
    <property type="protein sequence ID" value="SNU88656.1"/>
    <property type="molecule type" value="Genomic_DNA"/>
</dbReference>
<dbReference type="InterPro" id="IPR029044">
    <property type="entry name" value="Nucleotide-diphossugar_trans"/>
</dbReference>
<dbReference type="RefSeq" id="WP_018374351.1">
    <property type="nucleotide sequence ID" value="NZ_LT906439.1"/>
</dbReference>
<dbReference type="Gene3D" id="3.90.550.10">
    <property type="entry name" value="Spore Coat Polysaccharide Biosynthesis Protein SpsA, Chain A"/>
    <property type="match status" value="1"/>
</dbReference>
<dbReference type="eggNOG" id="COG0463">
    <property type="taxonomic scope" value="Bacteria"/>
</dbReference>
<evidence type="ECO:0000313" key="2">
    <source>
        <dbReference type="EMBL" id="SNU88656.1"/>
    </source>
</evidence>
<sequence>MEQLMVSIICTSYNYEKYIAQALQSFVNQKTNFDYEIIVVDDCSTDNSRSIIEAFRTNFPDKVRVFLNNENKGITKTWISICQEARGKYIARCDADDYWIDKFKLQKQVDLLESHPNSKWCNTNFNIVDEENHVIAEQVFTNGPIKFADTYEKLLATKGMTLPSSWLVESDLMRVVNSEIPDRSIDDTFAIQAELFQRTDLSYLDEVTVAYRMTGNSDSRPKSSKAMERRINGLLETQQYYINKYTNRDMKKMVEIQAEHDAWQELRIFHFNEHIKHLTNRISELEKQLQEVVIISGDQINQLKEQNRVINEKYNSVINSRRWIIPTKIIDFFRRNS</sequence>
<gene>
    <name evidence="2" type="primary">kfoC_1</name>
    <name evidence="2" type="ORF">SAMEA4412692_01167</name>
</gene>
<organism evidence="2 3">
    <name type="scientific">Streptococcus merionis</name>
    <dbReference type="NCBI Taxonomy" id="400065"/>
    <lineage>
        <taxon>Bacteria</taxon>
        <taxon>Bacillati</taxon>
        <taxon>Bacillota</taxon>
        <taxon>Bacilli</taxon>
        <taxon>Lactobacillales</taxon>
        <taxon>Streptococcaceae</taxon>
        <taxon>Streptococcus</taxon>
    </lineage>
</organism>